<dbReference type="Gene3D" id="1.10.510.10">
    <property type="entry name" value="Transferase(Phosphotransferase) domain 1"/>
    <property type="match status" value="1"/>
</dbReference>
<proteinExistence type="predicted"/>
<keyword evidence="2" id="KW-0723">Serine/threonine-protein kinase</keyword>
<reference evidence="10" key="2">
    <citation type="submission" date="2025-08" db="UniProtKB">
        <authorList>
            <consortium name="Ensembl"/>
        </authorList>
    </citation>
    <scope>IDENTIFICATION</scope>
    <source>
        <strain evidence="10">Thoroughbred</strain>
    </source>
</reference>
<comment type="catalytic activity">
    <reaction evidence="8">
        <text>L-seryl-[protein] + ATP = O-phospho-L-seryl-[protein] + ADP + H(+)</text>
        <dbReference type="Rhea" id="RHEA:17989"/>
        <dbReference type="Rhea" id="RHEA-COMP:9863"/>
        <dbReference type="Rhea" id="RHEA-COMP:11604"/>
        <dbReference type="ChEBI" id="CHEBI:15378"/>
        <dbReference type="ChEBI" id="CHEBI:29999"/>
        <dbReference type="ChEBI" id="CHEBI:30616"/>
        <dbReference type="ChEBI" id="CHEBI:83421"/>
        <dbReference type="ChEBI" id="CHEBI:456216"/>
        <dbReference type="EC" id="2.7.11.1"/>
    </reaction>
</comment>
<keyword evidence="11" id="KW-1185">Reference proteome</keyword>
<evidence type="ECO:0000313" key="10">
    <source>
        <dbReference type="Ensembl" id="ENSECAP00000034586.2"/>
    </source>
</evidence>
<dbReference type="GO" id="GO:0005524">
    <property type="term" value="F:ATP binding"/>
    <property type="evidence" value="ECO:0007669"/>
    <property type="project" value="UniProtKB-KW"/>
</dbReference>
<dbReference type="Proteomes" id="UP000002281">
    <property type="component" value="Chromosome 18"/>
</dbReference>
<evidence type="ECO:0000256" key="8">
    <source>
        <dbReference type="ARBA" id="ARBA00048679"/>
    </source>
</evidence>
<dbReference type="PaxDb" id="9796-ENSECAP00000034586"/>
<dbReference type="STRING" id="9796.ENSECAP00000034586"/>
<evidence type="ECO:0000256" key="7">
    <source>
        <dbReference type="ARBA" id="ARBA00047899"/>
    </source>
</evidence>
<keyword evidence="5" id="KW-0418">Kinase</keyword>
<evidence type="ECO:0000256" key="1">
    <source>
        <dbReference type="ARBA" id="ARBA00012513"/>
    </source>
</evidence>
<reference evidence="10" key="3">
    <citation type="submission" date="2025-09" db="UniProtKB">
        <authorList>
            <consortium name="Ensembl"/>
        </authorList>
    </citation>
    <scope>IDENTIFICATION</scope>
    <source>
        <strain evidence="10">Thoroughbred</strain>
    </source>
</reference>
<keyword evidence="6" id="KW-0067">ATP-binding</keyword>
<dbReference type="InParanoid" id="A0A3Q2L728"/>
<dbReference type="PANTHER" id="PTHR24346">
    <property type="entry name" value="MAP/MICROTUBULE AFFINITY-REGULATING KINASE"/>
    <property type="match status" value="1"/>
</dbReference>
<feature type="domain" description="Protein kinase" evidence="9">
    <location>
        <begin position="60"/>
        <end position="167"/>
    </location>
</feature>
<protein>
    <recommendedName>
        <fullName evidence="1">non-specific serine/threonine protein kinase</fullName>
        <ecNumber evidence="1">2.7.11.1</ecNumber>
    </recommendedName>
</protein>
<dbReference type="Bgee" id="ENSECAG00000037651">
    <property type="expression patterns" value="Expressed in leukocyte and 17 other cell types or tissues"/>
</dbReference>
<dbReference type="PANTHER" id="PTHR24346:SF56">
    <property type="entry name" value="SERINE_THREONINE-PROTEIN KINASE MARK2"/>
    <property type="match status" value="1"/>
</dbReference>
<dbReference type="SMART" id="SM00220">
    <property type="entry name" value="S_TKc"/>
    <property type="match status" value="1"/>
</dbReference>
<evidence type="ECO:0000256" key="4">
    <source>
        <dbReference type="ARBA" id="ARBA00022741"/>
    </source>
</evidence>
<dbReference type="Ensembl" id="ENSECAT00000047904.2">
    <property type="protein sequence ID" value="ENSECAP00000034586.2"/>
    <property type="gene ID" value="ENSECAG00000053929.1"/>
</dbReference>
<keyword evidence="4" id="KW-0547">Nucleotide-binding</keyword>
<dbReference type="GeneTree" id="ENSGT00940000160886"/>
<evidence type="ECO:0000256" key="6">
    <source>
        <dbReference type="ARBA" id="ARBA00022840"/>
    </source>
</evidence>
<keyword evidence="3" id="KW-0808">Transferase</keyword>
<dbReference type="GO" id="GO:0000226">
    <property type="term" value="P:microtubule cytoskeleton organization"/>
    <property type="evidence" value="ECO:0000318"/>
    <property type="project" value="GO_Central"/>
</dbReference>
<dbReference type="InterPro" id="IPR011009">
    <property type="entry name" value="Kinase-like_dom_sf"/>
</dbReference>
<evidence type="ECO:0000259" key="9">
    <source>
        <dbReference type="PROSITE" id="PS50011"/>
    </source>
</evidence>
<dbReference type="GO" id="GO:0005737">
    <property type="term" value="C:cytoplasm"/>
    <property type="evidence" value="ECO:0000318"/>
    <property type="project" value="GO_Central"/>
</dbReference>
<dbReference type="Pfam" id="PF00069">
    <property type="entry name" value="Pkinase"/>
    <property type="match status" value="1"/>
</dbReference>
<reference evidence="10 11" key="1">
    <citation type="journal article" date="2009" name="Science">
        <title>Genome sequence, comparative analysis, and population genetics of the domestic horse.</title>
        <authorList>
            <consortium name="Broad Institute Genome Sequencing Platform"/>
            <consortium name="Broad Institute Whole Genome Assembly Team"/>
            <person name="Wade C.M."/>
            <person name="Giulotto E."/>
            <person name="Sigurdsson S."/>
            <person name="Zoli M."/>
            <person name="Gnerre S."/>
            <person name="Imsland F."/>
            <person name="Lear T.L."/>
            <person name="Adelson D.L."/>
            <person name="Bailey E."/>
            <person name="Bellone R.R."/>
            <person name="Bloecker H."/>
            <person name="Distl O."/>
            <person name="Edgar R.C."/>
            <person name="Garber M."/>
            <person name="Leeb T."/>
            <person name="Mauceli E."/>
            <person name="MacLeod J.N."/>
            <person name="Penedo M.C.T."/>
            <person name="Raison J.M."/>
            <person name="Sharpe T."/>
            <person name="Vogel J."/>
            <person name="Andersson L."/>
            <person name="Antczak D.F."/>
            <person name="Biagi T."/>
            <person name="Binns M.M."/>
            <person name="Chowdhary B.P."/>
            <person name="Coleman S.J."/>
            <person name="Della Valle G."/>
            <person name="Fryc S."/>
            <person name="Guerin G."/>
            <person name="Hasegawa T."/>
            <person name="Hill E.W."/>
            <person name="Jurka J."/>
            <person name="Kiialainen A."/>
            <person name="Lindgren G."/>
            <person name="Liu J."/>
            <person name="Magnani E."/>
            <person name="Mickelson J.R."/>
            <person name="Murray J."/>
            <person name="Nergadze S.G."/>
            <person name="Onofrio R."/>
            <person name="Pedroni S."/>
            <person name="Piras M.F."/>
            <person name="Raudsepp T."/>
            <person name="Rocchi M."/>
            <person name="Roeed K.H."/>
            <person name="Ryder O.A."/>
            <person name="Searle S."/>
            <person name="Skow L."/>
            <person name="Swinburne J.E."/>
            <person name="Syvaenen A.C."/>
            <person name="Tozaki T."/>
            <person name="Valberg S.J."/>
            <person name="Vaudin M."/>
            <person name="White J.R."/>
            <person name="Zody M.C."/>
            <person name="Lander E.S."/>
            <person name="Lindblad-Toh K."/>
        </authorList>
    </citation>
    <scope>NUCLEOTIDE SEQUENCE [LARGE SCALE GENOMIC DNA]</scope>
    <source>
        <strain evidence="10 11">Thoroughbred</strain>
    </source>
</reference>
<comment type="catalytic activity">
    <reaction evidence="7">
        <text>L-threonyl-[protein] + ATP = O-phospho-L-threonyl-[protein] + ADP + H(+)</text>
        <dbReference type="Rhea" id="RHEA:46608"/>
        <dbReference type="Rhea" id="RHEA-COMP:11060"/>
        <dbReference type="Rhea" id="RHEA-COMP:11605"/>
        <dbReference type="ChEBI" id="CHEBI:15378"/>
        <dbReference type="ChEBI" id="CHEBI:30013"/>
        <dbReference type="ChEBI" id="CHEBI:30616"/>
        <dbReference type="ChEBI" id="CHEBI:61977"/>
        <dbReference type="ChEBI" id="CHEBI:456216"/>
        <dbReference type="EC" id="2.7.11.1"/>
    </reaction>
</comment>
<dbReference type="FunFam" id="3.30.200.20:FF:000003">
    <property type="entry name" value="Non-specific serine/threonine protein kinase"/>
    <property type="match status" value="1"/>
</dbReference>
<sequence>DDDFLKRKEKAIKTVVDLSDVYKPRRKYKRQQGAEELLDEESRIHATLLEYGSKTHVASYKLLKTIGQSSYCKVKLARHLPTGTEVAVKMVERSGKSASRARALHCEVQSLKTVRHPNVLKLLEVVATEETSCIVSELVSGGDLLDHIRKSGPMAEDEARGKFRQLA</sequence>
<evidence type="ECO:0000256" key="3">
    <source>
        <dbReference type="ARBA" id="ARBA00022679"/>
    </source>
</evidence>
<dbReference type="GO" id="GO:0050321">
    <property type="term" value="F:tau-protein kinase activity"/>
    <property type="evidence" value="ECO:0000318"/>
    <property type="project" value="GO_Central"/>
</dbReference>
<evidence type="ECO:0000256" key="5">
    <source>
        <dbReference type="ARBA" id="ARBA00022777"/>
    </source>
</evidence>
<accession>A0A3Q2L728</accession>
<dbReference type="PROSITE" id="PS50011">
    <property type="entry name" value="PROTEIN_KINASE_DOM"/>
    <property type="match status" value="1"/>
</dbReference>
<evidence type="ECO:0000313" key="11">
    <source>
        <dbReference type="Proteomes" id="UP000002281"/>
    </source>
</evidence>
<organism evidence="10 11">
    <name type="scientific">Equus caballus</name>
    <name type="common">Horse</name>
    <dbReference type="NCBI Taxonomy" id="9796"/>
    <lineage>
        <taxon>Eukaryota</taxon>
        <taxon>Metazoa</taxon>
        <taxon>Chordata</taxon>
        <taxon>Craniata</taxon>
        <taxon>Vertebrata</taxon>
        <taxon>Euteleostomi</taxon>
        <taxon>Mammalia</taxon>
        <taxon>Eutheria</taxon>
        <taxon>Laurasiatheria</taxon>
        <taxon>Perissodactyla</taxon>
        <taxon>Equidae</taxon>
        <taxon>Equus</taxon>
    </lineage>
</organism>
<dbReference type="EC" id="2.7.11.1" evidence="1"/>
<dbReference type="GO" id="GO:0035556">
    <property type="term" value="P:intracellular signal transduction"/>
    <property type="evidence" value="ECO:0000318"/>
    <property type="project" value="GO_Central"/>
</dbReference>
<evidence type="ECO:0000256" key="2">
    <source>
        <dbReference type="ARBA" id="ARBA00022527"/>
    </source>
</evidence>
<name>A0A3Q2L728_HORSE</name>
<dbReference type="SUPFAM" id="SSF56112">
    <property type="entry name" value="Protein kinase-like (PK-like)"/>
    <property type="match status" value="1"/>
</dbReference>
<dbReference type="InterPro" id="IPR000719">
    <property type="entry name" value="Prot_kinase_dom"/>
</dbReference>
<dbReference type="AlphaFoldDB" id="A0A3Q2L728"/>